<evidence type="ECO:0000313" key="4">
    <source>
        <dbReference type="EMBL" id="ROT66613.1"/>
    </source>
</evidence>
<keyword evidence="3" id="KW-0808">Transferase</keyword>
<proteinExistence type="inferred from homology"/>
<reference evidence="4 5" key="2">
    <citation type="submission" date="2019-01" db="EMBL/GenBank/DDBJ databases">
        <title>The decoding of complex shrimp genome reveals the adaptation for benthos swimmer, frequently molting mechanism and breeding impact on genome.</title>
        <authorList>
            <person name="Sun Y."/>
            <person name="Gao Y."/>
            <person name="Yu Y."/>
        </authorList>
    </citation>
    <scope>NUCLEOTIDE SEQUENCE [LARGE SCALE GENOMIC DNA]</scope>
    <source>
        <tissue evidence="4">Muscle</tissue>
    </source>
</reference>
<dbReference type="PANTHER" id="PTHR10730">
    <property type="entry name" value="PROCOLLAGEN-LYSINE,2-OXOGLUTARATE 5-DIOXYGENASE/GLYCOSYLTRANSFERASE 25 FAMILY MEMBER"/>
    <property type="match status" value="1"/>
</dbReference>
<dbReference type="EMBL" id="QCYY01002917">
    <property type="protein sequence ID" value="ROT66613.1"/>
    <property type="molecule type" value="Genomic_DNA"/>
</dbReference>
<sequence>MGFDYKKAHRLLWLEASKSNEDYLFMLDANVQLTNPDILQDLMRKRRNVVGPLLTHAGGSGHNLMTDYINHEFSEGFLAGDFVARRREENGTIDVGMLQVARIKSALLLTRDAFLHIKMKSFTSSGDDMWNRFFIHVFEQGYLPYACNQENYGHLTKADDEGKFTPDVWNLERNQEDFIAYFTFLQTPEGQEVALGEGECEGVARRWFFREPFARDLMARVEGGSGWEEAARKGASATAEVLAPPEGLERKAGQALAKFVVRNMMPQLDDTQVSSAGDLYVLKGSGSFSPEEASFVVLIALGDKVTKVEIQSKGERRCHLGLQKGEAASFRSADFPKLTFPQSVTLALMAL</sequence>
<comment type="similarity">
    <text evidence="1">Belongs to the glycosyltransferase 25 family.</text>
</comment>
<evidence type="ECO:0000313" key="5">
    <source>
        <dbReference type="Proteomes" id="UP000283509"/>
    </source>
</evidence>
<dbReference type="InterPro" id="IPR050757">
    <property type="entry name" value="Collagen_mod_GT25"/>
</dbReference>
<dbReference type="SMR" id="A0A423SR16"/>
<comment type="caution">
    <text evidence="4">The sequence shown here is derived from an EMBL/GenBank/DDBJ whole genome shotgun (WGS) entry which is preliminary data.</text>
</comment>
<dbReference type="Proteomes" id="UP000283509">
    <property type="component" value="Unassembled WGS sequence"/>
</dbReference>
<evidence type="ECO:0000256" key="1">
    <source>
        <dbReference type="ARBA" id="ARBA00006721"/>
    </source>
</evidence>
<keyword evidence="2" id="KW-0328">Glycosyltransferase</keyword>
<dbReference type="AlphaFoldDB" id="A0A423SR16"/>
<keyword evidence="5" id="KW-1185">Reference proteome</keyword>
<organism evidence="4 5">
    <name type="scientific">Penaeus vannamei</name>
    <name type="common">Whiteleg shrimp</name>
    <name type="synonym">Litopenaeus vannamei</name>
    <dbReference type="NCBI Taxonomy" id="6689"/>
    <lineage>
        <taxon>Eukaryota</taxon>
        <taxon>Metazoa</taxon>
        <taxon>Ecdysozoa</taxon>
        <taxon>Arthropoda</taxon>
        <taxon>Crustacea</taxon>
        <taxon>Multicrustacea</taxon>
        <taxon>Malacostraca</taxon>
        <taxon>Eumalacostraca</taxon>
        <taxon>Eucarida</taxon>
        <taxon>Decapoda</taxon>
        <taxon>Dendrobranchiata</taxon>
        <taxon>Penaeoidea</taxon>
        <taxon>Penaeidae</taxon>
        <taxon>Penaeus</taxon>
    </lineage>
</organism>
<dbReference type="OrthoDB" id="6354982at2759"/>
<accession>A0A423SR16</accession>
<name>A0A423SR16_PENVA</name>
<evidence type="ECO:0000256" key="3">
    <source>
        <dbReference type="ARBA" id="ARBA00022679"/>
    </source>
</evidence>
<dbReference type="PANTHER" id="PTHR10730:SF53">
    <property type="entry name" value="GLYCOSYLTRANSFERASE 25 FAMILY MEMBER"/>
    <property type="match status" value="1"/>
</dbReference>
<reference evidence="4 5" key="1">
    <citation type="submission" date="2018-04" db="EMBL/GenBank/DDBJ databases">
        <authorList>
            <person name="Zhang X."/>
            <person name="Yuan J."/>
            <person name="Li F."/>
            <person name="Xiang J."/>
        </authorList>
    </citation>
    <scope>NUCLEOTIDE SEQUENCE [LARGE SCALE GENOMIC DNA]</scope>
    <source>
        <tissue evidence="4">Muscle</tissue>
    </source>
</reference>
<gene>
    <name evidence="4" type="ORF">C7M84_015412</name>
</gene>
<protein>
    <submittedName>
        <fullName evidence="4">Uncharacterized protein</fullName>
    </submittedName>
</protein>
<dbReference type="GO" id="GO:0016740">
    <property type="term" value="F:transferase activity"/>
    <property type="evidence" value="ECO:0007669"/>
    <property type="project" value="UniProtKB-KW"/>
</dbReference>
<evidence type="ECO:0000256" key="2">
    <source>
        <dbReference type="ARBA" id="ARBA00022676"/>
    </source>
</evidence>